<reference evidence="8" key="1">
    <citation type="journal article" date="2019" name="Nat. Commun.">
        <title>The genome of broomcorn millet.</title>
        <authorList>
            <person name="Zou C."/>
            <person name="Miki D."/>
            <person name="Li D."/>
            <person name="Tang Q."/>
            <person name="Xiao L."/>
            <person name="Rajput S."/>
            <person name="Deng P."/>
            <person name="Jia W."/>
            <person name="Huang R."/>
            <person name="Zhang M."/>
            <person name="Sun Y."/>
            <person name="Hu J."/>
            <person name="Fu X."/>
            <person name="Schnable P.S."/>
            <person name="Li F."/>
            <person name="Zhang H."/>
            <person name="Feng B."/>
            <person name="Zhu X."/>
            <person name="Liu R."/>
            <person name="Schnable J.C."/>
            <person name="Zhu J.-K."/>
            <person name="Zhang H."/>
        </authorList>
    </citation>
    <scope>NUCLEOTIDE SEQUENCE [LARGE SCALE GENOMIC DNA]</scope>
</reference>
<comment type="subcellular location">
    <subcellularLocation>
        <location evidence="1">Nucleus</location>
    </subcellularLocation>
</comment>
<dbReference type="Pfam" id="PF03540">
    <property type="entry name" value="TAF10"/>
    <property type="match status" value="1"/>
</dbReference>
<keyword evidence="8" id="KW-1185">Reference proteome</keyword>
<organism evidence="7 8">
    <name type="scientific">Panicum miliaceum</name>
    <name type="common">Proso millet</name>
    <name type="synonym">Broomcorn millet</name>
    <dbReference type="NCBI Taxonomy" id="4540"/>
    <lineage>
        <taxon>Eukaryota</taxon>
        <taxon>Viridiplantae</taxon>
        <taxon>Streptophyta</taxon>
        <taxon>Embryophyta</taxon>
        <taxon>Tracheophyta</taxon>
        <taxon>Spermatophyta</taxon>
        <taxon>Magnoliopsida</taxon>
        <taxon>Liliopsida</taxon>
        <taxon>Poales</taxon>
        <taxon>Poaceae</taxon>
        <taxon>PACMAD clade</taxon>
        <taxon>Panicoideae</taxon>
        <taxon>Panicodae</taxon>
        <taxon>Paniceae</taxon>
        <taxon>Panicinae</taxon>
        <taxon>Panicum</taxon>
        <taxon>Panicum sect. Panicum</taxon>
    </lineage>
</organism>
<dbReference type="GO" id="GO:0000124">
    <property type="term" value="C:SAGA complex"/>
    <property type="evidence" value="ECO:0007669"/>
    <property type="project" value="TreeGrafter"/>
</dbReference>
<dbReference type="Proteomes" id="UP000275267">
    <property type="component" value="Unassembled WGS sequence"/>
</dbReference>
<proteinExistence type="inferred from homology"/>
<keyword evidence="4" id="KW-0539">Nucleus</keyword>
<dbReference type="InterPro" id="IPR003923">
    <property type="entry name" value="TAF10"/>
</dbReference>
<keyword evidence="2" id="KW-0805">Transcription regulation</keyword>
<dbReference type="PRINTS" id="PR01443">
    <property type="entry name" value="TFIID30KDSUB"/>
</dbReference>
<evidence type="ECO:0000256" key="4">
    <source>
        <dbReference type="ARBA" id="ARBA00023242"/>
    </source>
</evidence>
<evidence type="ECO:0000256" key="3">
    <source>
        <dbReference type="ARBA" id="ARBA00023163"/>
    </source>
</evidence>
<dbReference type="PANTHER" id="PTHR21242">
    <property type="entry name" value="TRANSCRIPTION INITIATION FACTOR TFIID SUBUNIT 10"/>
    <property type="match status" value="1"/>
</dbReference>
<dbReference type="GO" id="GO:1990841">
    <property type="term" value="F:promoter-specific chromatin binding"/>
    <property type="evidence" value="ECO:0007669"/>
    <property type="project" value="TreeGrafter"/>
</dbReference>
<sequence>MACSIVFPPLLQVGPVVARDPGSPLTSSLEAAAVVVADTYRRFQSRRRRVFSHGERCPSPSVSAICVILTRRILPAALAVRAARLRDVRMMGSNSGGGGGGPGGGMGQGMGVPVGGGGDGRHDDEAALTEFLSSLMDYTPTIPDELVEHYLGRSGFHCPDLRLTRLVAVATQKFLSDIASDSLQHCKARVAAPIKDNKSKQPKDRRLVLTMDDLSKALREHGVNLKHAEYFADSPSAGMAPSTREE</sequence>
<evidence type="ECO:0000256" key="1">
    <source>
        <dbReference type="ARBA" id="ARBA00004123"/>
    </source>
</evidence>
<dbReference type="GO" id="GO:0016251">
    <property type="term" value="F:RNA polymerase II general transcription initiation factor activity"/>
    <property type="evidence" value="ECO:0007669"/>
    <property type="project" value="TreeGrafter"/>
</dbReference>
<dbReference type="PANTHER" id="PTHR21242:SF0">
    <property type="entry name" value="TRANSCRIPTION INITIATION FACTOR TFIID SUBUNIT 10"/>
    <property type="match status" value="1"/>
</dbReference>
<evidence type="ECO:0000256" key="5">
    <source>
        <dbReference type="ARBA" id="ARBA00025730"/>
    </source>
</evidence>
<feature type="region of interest" description="Disordered" evidence="6">
    <location>
        <begin position="93"/>
        <end position="119"/>
    </location>
</feature>
<gene>
    <name evidence="7" type="ORF">C2845_PM04G12520</name>
</gene>
<evidence type="ECO:0000256" key="2">
    <source>
        <dbReference type="ARBA" id="ARBA00023015"/>
    </source>
</evidence>
<dbReference type="EMBL" id="PQIB02000011">
    <property type="protein sequence ID" value="RLM87121.1"/>
    <property type="molecule type" value="Genomic_DNA"/>
</dbReference>
<keyword evidence="3" id="KW-0804">Transcription</keyword>
<comment type="caution">
    <text evidence="7">The sequence shown here is derived from an EMBL/GenBank/DDBJ whole genome shotgun (WGS) entry which is preliminary data.</text>
</comment>
<protein>
    <submittedName>
        <fullName evidence="7">Transcription initiation factor TFIID subunit 10</fullName>
    </submittedName>
</protein>
<evidence type="ECO:0000313" key="7">
    <source>
        <dbReference type="EMBL" id="RLM87121.1"/>
    </source>
</evidence>
<dbReference type="AlphaFoldDB" id="A0A3L6QVH6"/>
<feature type="compositionally biased region" description="Gly residues" evidence="6">
    <location>
        <begin position="94"/>
        <end position="118"/>
    </location>
</feature>
<accession>A0A3L6QVH6</accession>
<dbReference type="OrthoDB" id="154356at2759"/>
<dbReference type="CDD" id="cd07982">
    <property type="entry name" value="HFD_TAF10"/>
    <property type="match status" value="1"/>
</dbReference>
<dbReference type="GO" id="GO:0003743">
    <property type="term" value="F:translation initiation factor activity"/>
    <property type="evidence" value="ECO:0007669"/>
    <property type="project" value="UniProtKB-KW"/>
</dbReference>
<name>A0A3L6QVH6_PANMI</name>
<dbReference type="STRING" id="4540.A0A3L6QVH6"/>
<comment type="similarity">
    <text evidence="5">Belongs to the TAF10 family.</text>
</comment>
<dbReference type="GO" id="GO:0006367">
    <property type="term" value="P:transcription initiation at RNA polymerase II promoter"/>
    <property type="evidence" value="ECO:0007669"/>
    <property type="project" value="TreeGrafter"/>
</dbReference>
<evidence type="ECO:0000256" key="6">
    <source>
        <dbReference type="SAM" id="MobiDB-lite"/>
    </source>
</evidence>
<dbReference type="GO" id="GO:0005669">
    <property type="term" value="C:transcription factor TFIID complex"/>
    <property type="evidence" value="ECO:0007669"/>
    <property type="project" value="TreeGrafter"/>
</dbReference>
<evidence type="ECO:0000313" key="8">
    <source>
        <dbReference type="Proteomes" id="UP000275267"/>
    </source>
</evidence>